<reference evidence="3" key="1">
    <citation type="submission" date="2016-10" db="EMBL/GenBank/DDBJ databases">
        <authorList>
            <person name="Varghese N."/>
            <person name="Submissions S."/>
        </authorList>
    </citation>
    <scope>NUCLEOTIDE SEQUENCE [LARGE SCALE GENOMIC DNA]</scope>
    <source>
        <strain evidence="3">OK042</strain>
    </source>
</reference>
<dbReference type="Gene3D" id="3.10.450.390">
    <property type="entry name" value="Protein of unknown function DUF3889"/>
    <property type="match status" value="1"/>
</dbReference>
<feature type="signal peptide" evidence="1">
    <location>
        <begin position="1"/>
        <end position="26"/>
    </location>
</feature>
<dbReference type="GeneID" id="301128566"/>
<keyword evidence="1" id="KW-0732">Signal</keyword>
<name>A0A1I3XWU4_9BACL</name>
<organism evidence="2 3">
    <name type="scientific">Brevibacillus centrosporus</name>
    <dbReference type="NCBI Taxonomy" id="54910"/>
    <lineage>
        <taxon>Bacteria</taxon>
        <taxon>Bacillati</taxon>
        <taxon>Bacillota</taxon>
        <taxon>Bacilli</taxon>
        <taxon>Bacillales</taxon>
        <taxon>Paenibacillaceae</taxon>
        <taxon>Brevibacillus</taxon>
    </lineage>
</organism>
<sequence length="105" mass="12068">MRAKAISIFSALLLSLSLTWTMPAAAEPPYAKWGRLAMQQTMQTYPQAKIVDYLHVGRKTKTPTTSEETFKLLLQEGNRVWALLVHIEFETKTEKVIAIRFEETR</sequence>
<accession>A0A1I3XWU4</accession>
<feature type="chain" id="PRO_5039289351" description="DUF3889 domain-containing protein" evidence="1">
    <location>
        <begin position="27"/>
        <end position="105"/>
    </location>
</feature>
<dbReference type="AlphaFoldDB" id="A0A1I3XWU4"/>
<dbReference type="EMBL" id="FORT01000010">
    <property type="protein sequence ID" value="SFK24015.1"/>
    <property type="molecule type" value="Genomic_DNA"/>
</dbReference>
<evidence type="ECO:0008006" key="4">
    <source>
        <dbReference type="Google" id="ProtNLM"/>
    </source>
</evidence>
<gene>
    <name evidence="2" type="ORF">SAMN05518846_110120</name>
</gene>
<proteinExistence type="predicted"/>
<dbReference type="Proteomes" id="UP000198915">
    <property type="component" value="Unassembled WGS sequence"/>
</dbReference>
<evidence type="ECO:0000256" key="1">
    <source>
        <dbReference type="SAM" id="SignalP"/>
    </source>
</evidence>
<evidence type="ECO:0000313" key="3">
    <source>
        <dbReference type="Proteomes" id="UP000198915"/>
    </source>
</evidence>
<keyword evidence="3" id="KW-1185">Reference proteome</keyword>
<dbReference type="InterPro" id="IPR024987">
    <property type="entry name" value="DUF3889"/>
</dbReference>
<dbReference type="RefSeq" id="WP_092270806.1">
    <property type="nucleotide sequence ID" value="NZ_BJOE01000007.1"/>
</dbReference>
<dbReference type="STRING" id="1884381.SAMN05518846_110120"/>
<evidence type="ECO:0000313" key="2">
    <source>
        <dbReference type="EMBL" id="SFK24015.1"/>
    </source>
</evidence>
<dbReference type="Pfam" id="PF13028">
    <property type="entry name" value="DUF3889"/>
    <property type="match status" value="1"/>
</dbReference>
<protein>
    <recommendedName>
        <fullName evidence="4">DUF3889 domain-containing protein</fullName>
    </recommendedName>
</protein>